<keyword evidence="2" id="KW-1185">Reference proteome</keyword>
<accession>A0AAV4X823</accession>
<protein>
    <submittedName>
        <fullName evidence="1">Uncharacterized protein</fullName>
    </submittedName>
</protein>
<dbReference type="Proteomes" id="UP001054837">
    <property type="component" value="Unassembled WGS sequence"/>
</dbReference>
<sequence length="140" mass="15909">MIQSLVEHGRAFVCGTVMAILESIPFMKIQEEEEDDDRVTVRCINFNDPIAGKTRKNICLWDSDGICGIDGIPLMKMQEEGEDDDRVTVRCINFNNPIAGGTRKSICLWDSDSNCGIDPIHEDTGRRRRRRQSNCSLYQL</sequence>
<organism evidence="1 2">
    <name type="scientific">Caerostris darwini</name>
    <dbReference type="NCBI Taxonomy" id="1538125"/>
    <lineage>
        <taxon>Eukaryota</taxon>
        <taxon>Metazoa</taxon>
        <taxon>Ecdysozoa</taxon>
        <taxon>Arthropoda</taxon>
        <taxon>Chelicerata</taxon>
        <taxon>Arachnida</taxon>
        <taxon>Araneae</taxon>
        <taxon>Araneomorphae</taxon>
        <taxon>Entelegynae</taxon>
        <taxon>Araneoidea</taxon>
        <taxon>Araneidae</taxon>
        <taxon>Caerostris</taxon>
    </lineage>
</organism>
<proteinExistence type="predicted"/>
<dbReference type="EMBL" id="BPLQ01015726">
    <property type="protein sequence ID" value="GIY91061.1"/>
    <property type="molecule type" value="Genomic_DNA"/>
</dbReference>
<gene>
    <name evidence="1" type="ORF">CDAR_550531</name>
</gene>
<comment type="caution">
    <text evidence="1">The sequence shown here is derived from an EMBL/GenBank/DDBJ whole genome shotgun (WGS) entry which is preliminary data.</text>
</comment>
<evidence type="ECO:0000313" key="1">
    <source>
        <dbReference type="EMBL" id="GIY91061.1"/>
    </source>
</evidence>
<dbReference type="AlphaFoldDB" id="A0AAV4X823"/>
<name>A0AAV4X823_9ARAC</name>
<evidence type="ECO:0000313" key="2">
    <source>
        <dbReference type="Proteomes" id="UP001054837"/>
    </source>
</evidence>
<reference evidence="1 2" key="1">
    <citation type="submission" date="2021-06" db="EMBL/GenBank/DDBJ databases">
        <title>Caerostris darwini draft genome.</title>
        <authorList>
            <person name="Kono N."/>
            <person name="Arakawa K."/>
        </authorList>
    </citation>
    <scope>NUCLEOTIDE SEQUENCE [LARGE SCALE GENOMIC DNA]</scope>
</reference>